<proteinExistence type="predicted"/>
<accession>A0A9D5DAM2</accession>
<comment type="caution">
    <text evidence="1">The sequence shown here is derived from an EMBL/GenBank/DDBJ whole genome shotgun (WGS) entry which is preliminary data.</text>
</comment>
<dbReference type="Proteomes" id="UP001085076">
    <property type="component" value="Miscellaneous, Linkage group lg01"/>
</dbReference>
<organism evidence="1 2">
    <name type="scientific">Dioscorea zingiberensis</name>
    <dbReference type="NCBI Taxonomy" id="325984"/>
    <lineage>
        <taxon>Eukaryota</taxon>
        <taxon>Viridiplantae</taxon>
        <taxon>Streptophyta</taxon>
        <taxon>Embryophyta</taxon>
        <taxon>Tracheophyta</taxon>
        <taxon>Spermatophyta</taxon>
        <taxon>Magnoliopsida</taxon>
        <taxon>Liliopsida</taxon>
        <taxon>Dioscoreales</taxon>
        <taxon>Dioscoreaceae</taxon>
        <taxon>Dioscorea</taxon>
    </lineage>
</organism>
<sequence>MPQHTPIGSSQVAQGILANSQVLVQDGKPTLDVVELNGRVLQPHHKQLRAHNFSLFCE</sequence>
<dbReference type="EMBL" id="JAGGNH010000001">
    <property type="protein sequence ID" value="KAJ0987278.1"/>
    <property type="molecule type" value="Genomic_DNA"/>
</dbReference>
<name>A0A9D5DAM2_9LILI</name>
<evidence type="ECO:0000313" key="2">
    <source>
        <dbReference type="Proteomes" id="UP001085076"/>
    </source>
</evidence>
<dbReference type="AlphaFoldDB" id="A0A9D5DAM2"/>
<keyword evidence="2" id="KW-1185">Reference proteome</keyword>
<evidence type="ECO:0000313" key="1">
    <source>
        <dbReference type="EMBL" id="KAJ0987278.1"/>
    </source>
</evidence>
<protein>
    <submittedName>
        <fullName evidence="1">Uncharacterized protein</fullName>
    </submittedName>
</protein>
<reference evidence="1" key="2">
    <citation type="journal article" date="2022" name="Hortic Res">
        <title>The genome of Dioscorea zingiberensis sheds light on the biosynthesis, origin and evolution of the medicinally important diosgenin saponins.</title>
        <authorList>
            <person name="Li Y."/>
            <person name="Tan C."/>
            <person name="Li Z."/>
            <person name="Guo J."/>
            <person name="Li S."/>
            <person name="Chen X."/>
            <person name="Wang C."/>
            <person name="Dai X."/>
            <person name="Yang H."/>
            <person name="Song W."/>
            <person name="Hou L."/>
            <person name="Xu J."/>
            <person name="Tong Z."/>
            <person name="Xu A."/>
            <person name="Yuan X."/>
            <person name="Wang W."/>
            <person name="Yang Q."/>
            <person name="Chen L."/>
            <person name="Sun Z."/>
            <person name="Wang K."/>
            <person name="Pan B."/>
            <person name="Chen J."/>
            <person name="Bao Y."/>
            <person name="Liu F."/>
            <person name="Qi X."/>
            <person name="Gang D.R."/>
            <person name="Wen J."/>
            <person name="Li J."/>
        </authorList>
    </citation>
    <scope>NUCLEOTIDE SEQUENCE</scope>
    <source>
        <strain evidence="1">Dzin_1.0</strain>
    </source>
</reference>
<gene>
    <name evidence="1" type="ORF">J5N97_005634</name>
</gene>
<reference evidence="1" key="1">
    <citation type="submission" date="2021-03" db="EMBL/GenBank/DDBJ databases">
        <authorList>
            <person name="Li Z."/>
            <person name="Yang C."/>
        </authorList>
    </citation>
    <scope>NUCLEOTIDE SEQUENCE</scope>
    <source>
        <strain evidence="1">Dzin_1.0</strain>
        <tissue evidence="1">Leaf</tissue>
    </source>
</reference>